<sequence>MSQSVIAPTKIGPYSLRGTIGEGAFSIVKLVYHEEKCEYYACKIVPKMRIMKGNLHDQFESEIRINQQLHHPGIVRIVDVLKDNFNYYVVLEFCSNGDLFQCIIDRSKLSEIDSKRYIVQILETLKYIHQVGVAHRDLKPENILIDQNGLLKLSDFGLSKFVNCDGLVSTPCGSPCYASPECIIGKPYDGKKNDVWSVGVIVYAMLTAQLPWTKRNKKQLFEQIVKGDYKIPAFLSDEATSFIKGMMCVDANQRITIEESLNHPFLHEASKVYKNASYMNVQIKLLHIRKIDKLFDIDTESFDNLDFSNNQEEIENTKSMIRVDYTQTLKTICKKVPHVYNRVMDHSLPAPIIEMTPSMKSLPPTPLELIAQARQRYLIKKPISLMSITPIKSNIALCNSQGSNIQYPTNLVREKKTTKSIKPSYSMAAHLRRLSNGPYLPIYPISTEI</sequence>
<dbReference type="PROSITE" id="PS00107">
    <property type="entry name" value="PROTEIN_KINASE_ATP"/>
    <property type="match status" value="1"/>
</dbReference>
<dbReference type="SMART" id="SM00220">
    <property type="entry name" value="S_TKc"/>
    <property type="match status" value="1"/>
</dbReference>
<dbReference type="GO" id="GO:0005524">
    <property type="term" value="F:ATP binding"/>
    <property type="evidence" value="ECO:0007669"/>
    <property type="project" value="UniProtKB-UniRule"/>
</dbReference>
<dbReference type="AlphaFoldDB" id="A0A1J4JLH1"/>
<organism evidence="6 7">
    <name type="scientific">Tritrichomonas foetus</name>
    <dbReference type="NCBI Taxonomy" id="1144522"/>
    <lineage>
        <taxon>Eukaryota</taxon>
        <taxon>Metamonada</taxon>
        <taxon>Parabasalia</taxon>
        <taxon>Tritrichomonadida</taxon>
        <taxon>Tritrichomonadidae</taxon>
        <taxon>Tritrichomonas</taxon>
    </lineage>
</organism>
<keyword evidence="7" id="KW-1185">Reference proteome</keyword>
<dbReference type="FunFam" id="3.30.200.20:FF:000042">
    <property type="entry name" value="Aurora kinase A"/>
    <property type="match status" value="1"/>
</dbReference>
<keyword evidence="6" id="KW-0808">Transferase</keyword>
<keyword evidence="6" id="KW-0418">Kinase</keyword>
<comment type="caution">
    <text evidence="6">The sequence shown here is derived from an EMBL/GenBank/DDBJ whole genome shotgun (WGS) entry which is preliminary data.</text>
</comment>
<evidence type="ECO:0000313" key="6">
    <source>
        <dbReference type="EMBL" id="OHS98397.1"/>
    </source>
</evidence>
<dbReference type="VEuPathDB" id="TrichDB:TRFO_35211"/>
<dbReference type="Proteomes" id="UP000179807">
    <property type="component" value="Unassembled WGS sequence"/>
</dbReference>
<dbReference type="OrthoDB" id="40902at2759"/>
<dbReference type="InterPro" id="IPR011009">
    <property type="entry name" value="Kinase-like_dom_sf"/>
</dbReference>
<keyword evidence="4" id="KW-0723">Serine/threonine-protein kinase</keyword>
<dbReference type="PROSITE" id="PS00108">
    <property type="entry name" value="PROTEIN_KINASE_ST"/>
    <property type="match status" value="1"/>
</dbReference>
<dbReference type="PROSITE" id="PS50011">
    <property type="entry name" value="PROTEIN_KINASE_DOM"/>
    <property type="match status" value="1"/>
</dbReference>
<dbReference type="Pfam" id="PF00069">
    <property type="entry name" value="Pkinase"/>
    <property type="match status" value="1"/>
</dbReference>
<dbReference type="GO" id="GO:0035556">
    <property type="term" value="P:intracellular signal transduction"/>
    <property type="evidence" value="ECO:0007669"/>
    <property type="project" value="TreeGrafter"/>
</dbReference>
<dbReference type="RefSeq" id="XP_068351534.1">
    <property type="nucleotide sequence ID" value="XM_068510127.1"/>
</dbReference>
<evidence type="ECO:0000256" key="2">
    <source>
        <dbReference type="ARBA" id="ARBA00022840"/>
    </source>
</evidence>
<dbReference type="GeneID" id="94844831"/>
<feature type="domain" description="Protein kinase" evidence="5">
    <location>
        <begin position="14"/>
        <end position="266"/>
    </location>
</feature>
<feature type="binding site" evidence="3">
    <location>
        <position position="52"/>
    </location>
    <ligand>
        <name>ATP</name>
        <dbReference type="ChEBI" id="CHEBI:30616"/>
    </ligand>
</feature>
<proteinExistence type="inferred from homology"/>
<comment type="similarity">
    <text evidence="4">Belongs to the protein kinase superfamily.</text>
</comment>
<dbReference type="InterPro" id="IPR008271">
    <property type="entry name" value="Ser/Thr_kinase_AS"/>
</dbReference>
<dbReference type="GO" id="GO:0005737">
    <property type="term" value="C:cytoplasm"/>
    <property type="evidence" value="ECO:0007669"/>
    <property type="project" value="TreeGrafter"/>
</dbReference>
<dbReference type="GO" id="GO:0004674">
    <property type="term" value="F:protein serine/threonine kinase activity"/>
    <property type="evidence" value="ECO:0007669"/>
    <property type="project" value="UniProtKB-KW"/>
</dbReference>
<keyword evidence="1 3" id="KW-0547">Nucleotide-binding</keyword>
<gene>
    <name evidence="6" type="ORF">TRFO_35211</name>
</gene>
<reference evidence="6" key="1">
    <citation type="submission" date="2016-10" db="EMBL/GenBank/DDBJ databases">
        <authorList>
            <person name="Benchimol M."/>
            <person name="Almeida L.G."/>
            <person name="Vasconcelos A.T."/>
            <person name="Perreira-Neves A."/>
            <person name="Rosa I.A."/>
            <person name="Tasca T."/>
            <person name="Bogo M.R."/>
            <person name="de Souza W."/>
        </authorList>
    </citation>
    <scope>NUCLEOTIDE SEQUENCE [LARGE SCALE GENOMIC DNA]</scope>
    <source>
        <strain evidence="6">K</strain>
    </source>
</reference>
<dbReference type="SUPFAM" id="SSF56112">
    <property type="entry name" value="Protein kinase-like (PK-like)"/>
    <property type="match status" value="1"/>
</dbReference>
<keyword evidence="2 3" id="KW-0067">ATP-binding</keyword>
<dbReference type="PANTHER" id="PTHR24346">
    <property type="entry name" value="MAP/MICROTUBULE AFFINITY-REGULATING KINASE"/>
    <property type="match status" value="1"/>
</dbReference>
<dbReference type="EMBL" id="MLAK01001058">
    <property type="protein sequence ID" value="OHS98397.1"/>
    <property type="molecule type" value="Genomic_DNA"/>
</dbReference>
<accession>A0A1J4JLH1</accession>
<dbReference type="CDD" id="cd14003">
    <property type="entry name" value="STKc_AMPK-like"/>
    <property type="match status" value="1"/>
</dbReference>
<protein>
    <submittedName>
        <fullName evidence="6">CAMK family protein kinase</fullName>
    </submittedName>
</protein>
<dbReference type="Gene3D" id="1.10.510.10">
    <property type="entry name" value="Transferase(Phosphotransferase) domain 1"/>
    <property type="match status" value="1"/>
</dbReference>
<evidence type="ECO:0000256" key="4">
    <source>
        <dbReference type="RuleBase" id="RU000304"/>
    </source>
</evidence>
<evidence type="ECO:0000313" key="7">
    <source>
        <dbReference type="Proteomes" id="UP000179807"/>
    </source>
</evidence>
<name>A0A1J4JLH1_9EUKA</name>
<evidence type="ECO:0000259" key="5">
    <source>
        <dbReference type="PROSITE" id="PS50011"/>
    </source>
</evidence>
<dbReference type="PANTHER" id="PTHR24346:SF30">
    <property type="entry name" value="MATERNAL EMBRYONIC LEUCINE ZIPPER KINASE"/>
    <property type="match status" value="1"/>
</dbReference>
<evidence type="ECO:0000256" key="1">
    <source>
        <dbReference type="ARBA" id="ARBA00022741"/>
    </source>
</evidence>
<dbReference type="InterPro" id="IPR000719">
    <property type="entry name" value="Prot_kinase_dom"/>
</dbReference>
<dbReference type="InterPro" id="IPR017441">
    <property type="entry name" value="Protein_kinase_ATP_BS"/>
</dbReference>
<evidence type="ECO:0000256" key="3">
    <source>
        <dbReference type="PROSITE-ProRule" id="PRU10141"/>
    </source>
</evidence>
<dbReference type="FunFam" id="1.10.510.10:FF:000271">
    <property type="entry name" value="Non-specific serine/threonine protein kinase"/>
    <property type="match status" value="1"/>
</dbReference>